<comment type="caution">
    <text evidence="1">The sequence shown here is derived from an EMBL/GenBank/DDBJ whole genome shotgun (WGS) entry which is preliminary data.</text>
</comment>
<protein>
    <submittedName>
        <fullName evidence="1">Unnamed protein product</fullName>
    </submittedName>
</protein>
<accession>A0AAN4YH42</accession>
<organism evidence="1 2">
    <name type="scientific">Aspergillus oryzae</name>
    <name type="common">Yellow koji mold</name>
    <dbReference type="NCBI Taxonomy" id="5062"/>
    <lineage>
        <taxon>Eukaryota</taxon>
        <taxon>Fungi</taxon>
        <taxon>Dikarya</taxon>
        <taxon>Ascomycota</taxon>
        <taxon>Pezizomycotina</taxon>
        <taxon>Eurotiomycetes</taxon>
        <taxon>Eurotiomycetidae</taxon>
        <taxon>Eurotiales</taxon>
        <taxon>Aspergillaceae</taxon>
        <taxon>Aspergillus</taxon>
        <taxon>Aspergillus subgen. Circumdati</taxon>
    </lineage>
</organism>
<proteinExistence type="predicted"/>
<dbReference type="AlphaFoldDB" id="A0AAN4YH42"/>
<name>A0AAN4YH42_ASPOZ</name>
<reference evidence="1" key="1">
    <citation type="submission" date="2023-04" db="EMBL/GenBank/DDBJ databases">
        <title>Aspergillus oryzae NBRC 4228.</title>
        <authorList>
            <person name="Ichikawa N."/>
            <person name="Sato H."/>
            <person name="Tonouchi N."/>
        </authorList>
    </citation>
    <scope>NUCLEOTIDE SEQUENCE</scope>
    <source>
        <strain evidence="1">NBRC 4228</strain>
    </source>
</reference>
<dbReference type="Proteomes" id="UP001165205">
    <property type="component" value="Unassembled WGS sequence"/>
</dbReference>
<evidence type="ECO:0000313" key="1">
    <source>
        <dbReference type="EMBL" id="GMG30072.1"/>
    </source>
</evidence>
<evidence type="ECO:0000313" key="2">
    <source>
        <dbReference type="Proteomes" id="UP001165205"/>
    </source>
</evidence>
<dbReference type="EMBL" id="BSYA01000065">
    <property type="protein sequence ID" value="GMG30072.1"/>
    <property type="molecule type" value="Genomic_DNA"/>
</dbReference>
<sequence length="67" mass="7203">MAKLALKVEIGEFFIETPDAGGQDGDSGSEDEDDIEAQIRKEVAGLKPSSAKPRQFQAIRLDIPCGL</sequence>
<gene>
    <name evidence="1" type="ORF">Aory04_000620600</name>
</gene>